<dbReference type="RefSeq" id="WP_012446613.1">
    <property type="nucleotide sequence ID" value="NC_010718.1"/>
</dbReference>
<dbReference type="EMBL" id="CP001034">
    <property type="protein sequence ID" value="ACB83722.1"/>
    <property type="molecule type" value="Genomic_DNA"/>
</dbReference>
<dbReference type="InParanoid" id="B2A3U6"/>
<reference evidence="13 14" key="1">
    <citation type="submission" date="2008-04" db="EMBL/GenBank/DDBJ databases">
        <title>Complete sequence of chromosome of Natranaerobius thermophilus JW/NM-WN-LF.</title>
        <authorList>
            <consortium name="US DOE Joint Genome Institute"/>
            <person name="Copeland A."/>
            <person name="Lucas S."/>
            <person name="Lapidus A."/>
            <person name="Glavina del Rio T."/>
            <person name="Dalin E."/>
            <person name="Tice H."/>
            <person name="Bruce D."/>
            <person name="Goodwin L."/>
            <person name="Pitluck S."/>
            <person name="Chertkov O."/>
            <person name="Brettin T."/>
            <person name="Detter J.C."/>
            <person name="Han C."/>
            <person name="Kuske C.R."/>
            <person name="Schmutz J."/>
            <person name="Larimer F."/>
            <person name="Land M."/>
            <person name="Hauser L."/>
            <person name="Kyrpides N."/>
            <person name="Lykidis A."/>
            <person name="Mesbah N.M."/>
            <person name="Wiegel J."/>
        </authorList>
    </citation>
    <scope>NUCLEOTIDE SEQUENCE [LARGE SCALE GENOMIC DNA]</scope>
    <source>
        <strain evidence="14">ATCC BAA-1301 / DSM 18059 / JW/NM-WN-LF</strain>
    </source>
</reference>
<protein>
    <recommendedName>
        <fullName evidence="6 10">Riboflavin synthase</fullName>
        <ecNumber evidence="5 10">2.5.1.9</ecNumber>
    </recommendedName>
</protein>
<keyword evidence="7" id="KW-0686">Riboflavin biosynthesis</keyword>
<dbReference type="GO" id="GO:0009231">
    <property type="term" value="P:riboflavin biosynthetic process"/>
    <property type="evidence" value="ECO:0007669"/>
    <property type="project" value="UniProtKB-KW"/>
</dbReference>
<reference evidence="13 14" key="2">
    <citation type="journal article" date="2011" name="J. Bacteriol.">
        <title>Complete genome sequence of the anaerobic, halophilic alkalithermophile Natranaerobius thermophilus JW/NM-WN-LF.</title>
        <authorList>
            <person name="Zhao B."/>
            <person name="Mesbah N.M."/>
            <person name="Dalin E."/>
            <person name="Goodwin L."/>
            <person name="Nolan M."/>
            <person name="Pitluck S."/>
            <person name="Chertkov O."/>
            <person name="Brettin T.S."/>
            <person name="Han J."/>
            <person name="Larimer F.W."/>
            <person name="Land M.L."/>
            <person name="Hauser L."/>
            <person name="Kyrpides N."/>
            <person name="Wiegel J."/>
        </authorList>
    </citation>
    <scope>NUCLEOTIDE SEQUENCE [LARGE SCALE GENOMIC DNA]</scope>
    <source>
        <strain evidence="14">ATCC BAA-1301 / DSM 18059 / JW/NM-WN-LF</strain>
    </source>
</reference>
<evidence type="ECO:0000256" key="9">
    <source>
        <dbReference type="ARBA" id="ARBA00022737"/>
    </source>
</evidence>
<evidence type="ECO:0000256" key="4">
    <source>
        <dbReference type="ARBA" id="ARBA00011233"/>
    </source>
</evidence>
<dbReference type="SUPFAM" id="SSF63380">
    <property type="entry name" value="Riboflavin synthase domain-like"/>
    <property type="match status" value="2"/>
</dbReference>
<feature type="domain" description="Lumazine-binding" evidence="12">
    <location>
        <begin position="7"/>
        <end position="102"/>
    </location>
</feature>
<evidence type="ECO:0000256" key="8">
    <source>
        <dbReference type="ARBA" id="ARBA00022679"/>
    </source>
</evidence>
<accession>B2A3U6</accession>
<evidence type="ECO:0000259" key="12">
    <source>
        <dbReference type="PROSITE" id="PS51177"/>
    </source>
</evidence>
<dbReference type="Gene3D" id="2.40.30.20">
    <property type="match status" value="2"/>
</dbReference>
<dbReference type="Proteomes" id="UP000001683">
    <property type="component" value="Chromosome"/>
</dbReference>
<comment type="catalytic activity">
    <reaction evidence="1">
        <text>2 6,7-dimethyl-8-(1-D-ribityl)lumazine + H(+) = 5-amino-6-(D-ribitylamino)uracil + riboflavin</text>
        <dbReference type="Rhea" id="RHEA:20772"/>
        <dbReference type="ChEBI" id="CHEBI:15378"/>
        <dbReference type="ChEBI" id="CHEBI:15934"/>
        <dbReference type="ChEBI" id="CHEBI:57986"/>
        <dbReference type="ChEBI" id="CHEBI:58201"/>
        <dbReference type="EC" id="2.5.1.9"/>
    </reaction>
</comment>
<dbReference type="NCBIfam" id="TIGR00187">
    <property type="entry name" value="ribE"/>
    <property type="match status" value="1"/>
</dbReference>
<evidence type="ECO:0000256" key="5">
    <source>
        <dbReference type="ARBA" id="ARBA00012827"/>
    </source>
</evidence>
<dbReference type="PANTHER" id="PTHR21098:SF12">
    <property type="entry name" value="RIBOFLAVIN SYNTHASE"/>
    <property type="match status" value="1"/>
</dbReference>
<dbReference type="KEGG" id="nth:Nther_0123"/>
<evidence type="ECO:0000313" key="13">
    <source>
        <dbReference type="EMBL" id="ACB83722.1"/>
    </source>
</evidence>
<evidence type="ECO:0000313" key="14">
    <source>
        <dbReference type="Proteomes" id="UP000001683"/>
    </source>
</evidence>
<sequence length="239" mass="26214">MKVGGNLFTGIVEEVGKVLSVNQGPNSISLNIQAEKIMDDIKLGDSISTNGVCLTVSKVGTNNFVADVMPETLRRSNLRYLTTNSWVNLERALRLSDRLGGHFVSGHVDGVAKVISRKHEGNAEIFNFQVVEENERNIQKYLVEKGSIAVDGISLTIVACEGDGFSVSIVPHSKENTILETRQVGNYVNIEVDIIGKYVEKLLFQEKQDNGSASTTGTSDKKAKIDSKIDINRLRELGY</sequence>
<feature type="repeat" description="Lumazine-binding" evidence="11">
    <location>
        <begin position="103"/>
        <end position="203"/>
    </location>
</feature>
<evidence type="ECO:0000256" key="1">
    <source>
        <dbReference type="ARBA" id="ARBA00000968"/>
    </source>
</evidence>
<dbReference type="PROSITE" id="PS51177">
    <property type="entry name" value="LUMAZINE_BIND"/>
    <property type="match status" value="2"/>
</dbReference>
<dbReference type="InterPro" id="IPR026017">
    <property type="entry name" value="Lumazine-bd_dom"/>
</dbReference>
<comment type="pathway">
    <text evidence="3">Cofactor biosynthesis; riboflavin biosynthesis; riboflavin from 2-hydroxy-3-oxobutyl phosphate and 5-amino-6-(D-ribitylamino)uracil: step 2/2.</text>
</comment>
<evidence type="ECO:0000256" key="10">
    <source>
        <dbReference type="NCBIfam" id="TIGR00187"/>
    </source>
</evidence>
<dbReference type="AlphaFoldDB" id="B2A3U6"/>
<dbReference type="FunFam" id="2.40.30.20:FF:000003">
    <property type="entry name" value="Riboflavin synthase, alpha subunit"/>
    <property type="match status" value="1"/>
</dbReference>
<dbReference type="CDD" id="cd00402">
    <property type="entry name" value="Riboflavin_synthase_like"/>
    <property type="match status" value="1"/>
</dbReference>
<evidence type="ECO:0000256" key="2">
    <source>
        <dbReference type="ARBA" id="ARBA00002803"/>
    </source>
</evidence>
<keyword evidence="9" id="KW-0677">Repeat</keyword>
<dbReference type="eggNOG" id="COG0307">
    <property type="taxonomic scope" value="Bacteria"/>
</dbReference>
<dbReference type="Pfam" id="PF00677">
    <property type="entry name" value="Lum_binding"/>
    <property type="match status" value="2"/>
</dbReference>
<evidence type="ECO:0000256" key="3">
    <source>
        <dbReference type="ARBA" id="ARBA00004887"/>
    </source>
</evidence>
<keyword evidence="8" id="KW-0808">Transferase</keyword>
<name>B2A3U6_NATTJ</name>
<evidence type="ECO:0000256" key="11">
    <source>
        <dbReference type="PROSITE-ProRule" id="PRU00524"/>
    </source>
</evidence>
<dbReference type="PIRSF" id="PIRSF000498">
    <property type="entry name" value="Riboflavin_syn_A"/>
    <property type="match status" value="1"/>
</dbReference>
<keyword evidence="14" id="KW-1185">Reference proteome</keyword>
<dbReference type="PANTHER" id="PTHR21098">
    <property type="entry name" value="RIBOFLAVIN SYNTHASE ALPHA CHAIN"/>
    <property type="match status" value="1"/>
</dbReference>
<gene>
    <name evidence="13" type="ordered locus">Nther_0123</name>
</gene>
<evidence type="ECO:0000256" key="6">
    <source>
        <dbReference type="ARBA" id="ARBA00013950"/>
    </source>
</evidence>
<comment type="subunit">
    <text evidence="4">Homotrimer.</text>
</comment>
<dbReference type="FunFam" id="2.40.30.20:FF:000004">
    <property type="entry name" value="Riboflavin synthase, alpha subunit"/>
    <property type="match status" value="1"/>
</dbReference>
<organism evidence="13 14">
    <name type="scientific">Natranaerobius thermophilus (strain ATCC BAA-1301 / DSM 18059 / JW/NM-WN-LF)</name>
    <dbReference type="NCBI Taxonomy" id="457570"/>
    <lineage>
        <taxon>Bacteria</taxon>
        <taxon>Bacillati</taxon>
        <taxon>Bacillota</taxon>
        <taxon>Clostridia</taxon>
        <taxon>Natranaerobiales</taxon>
        <taxon>Natranaerobiaceae</taxon>
        <taxon>Natranaerobius</taxon>
    </lineage>
</organism>
<dbReference type="NCBIfam" id="NF006767">
    <property type="entry name" value="PRK09289.1"/>
    <property type="match status" value="1"/>
</dbReference>
<dbReference type="GO" id="GO:0004746">
    <property type="term" value="F:riboflavin synthase activity"/>
    <property type="evidence" value="ECO:0007669"/>
    <property type="project" value="UniProtKB-UniRule"/>
</dbReference>
<dbReference type="InterPro" id="IPR023366">
    <property type="entry name" value="ATP_synth_asu-like_sf"/>
</dbReference>
<dbReference type="InterPro" id="IPR001783">
    <property type="entry name" value="Lumazine-bd"/>
</dbReference>
<proteinExistence type="predicted"/>
<feature type="repeat" description="Lumazine-binding" evidence="11">
    <location>
        <begin position="7"/>
        <end position="102"/>
    </location>
</feature>
<dbReference type="FunCoup" id="B2A3U6">
    <property type="interactions" value="382"/>
</dbReference>
<dbReference type="STRING" id="457570.Nther_0123"/>
<dbReference type="EC" id="2.5.1.9" evidence="5 10"/>
<dbReference type="NCBIfam" id="NF009566">
    <property type="entry name" value="PRK13020.1"/>
    <property type="match status" value="1"/>
</dbReference>
<dbReference type="InterPro" id="IPR017938">
    <property type="entry name" value="Riboflavin_synthase-like_b-brl"/>
</dbReference>
<comment type="function">
    <text evidence="2">Catalyzes the dismutation of two molecules of 6,7-dimethyl-8-ribityllumazine, resulting in the formation of riboflavin and 5-amino-6-(D-ribitylamino)uracil.</text>
</comment>
<dbReference type="HOGENOM" id="CLU_034388_2_0_9"/>
<evidence type="ECO:0000256" key="7">
    <source>
        <dbReference type="ARBA" id="ARBA00022619"/>
    </source>
</evidence>
<feature type="domain" description="Lumazine-binding" evidence="12">
    <location>
        <begin position="103"/>
        <end position="203"/>
    </location>
</feature>